<dbReference type="GO" id="GO:0005737">
    <property type="term" value="C:cytoplasm"/>
    <property type="evidence" value="ECO:0007669"/>
    <property type="project" value="TreeGrafter"/>
</dbReference>
<dbReference type="GO" id="GO:0098609">
    <property type="term" value="P:cell-cell adhesion"/>
    <property type="evidence" value="ECO:0007669"/>
    <property type="project" value="TreeGrafter"/>
</dbReference>
<evidence type="ECO:0000313" key="7">
    <source>
        <dbReference type="Proteomes" id="UP000271889"/>
    </source>
</evidence>
<keyword evidence="3 4" id="KW-0440">LIM domain</keyword>
<dbReference type="OrthoDB" id="20689at2759"/>
<dbReference type="PROSITE" id="PS00478">
    <property type="entry name" value="LIM_DOMAIN_1"/>
    <property type="match status" value="2"/>
</dbReference>
<dbReference type="GO" id="GO:1900026">
    <property type="term" value="P:positive regulation of substrate adhesion-dependent cell spreading"/>
    <property type="evidence" value="ECO:0007669"/>
    <property type="project" value="TreeGrafter"/>
</dbReference>
<proteinExistence type="predicted"/>
<evidence type="ECO:0000256" key="4">
    <source>
        <dbReference type="PROSITE-ProRule" id="PRU00125"/>
    </source>
</evidence>
<dbReference type="GO" id="GO:2001046">
    <property type="term" value="P:positive regulation of integrin-mediated signaling pathway"/>
    <property type="evidence" value="ECO:0007669"/>
    <property type="project" value="TreeGrafter"/>
</dbReference>
<keyword evidence="7" id="KW-1185">Reference proteome</keyword>
<evidence type="ECO:0000259" key="5">
    <source>
        <dbReference type="PROSITE" id="PS50023"/>
    </source>
</evidence>
<protein>
    <recommendedName>
        <fullName evidence="5">LIM zinc-binding domain-containing protein</fullName>
    </recommendedName>
</protein>
<dbReference type="AlphaFoldDB" id="A0A3P7M591"/>
<name>A0A3P7M591_CYLGO</name>
<dbReference type="GO" id="GO:0005911">
    <property type="term" value="C:cell-cell junction"/>
    <property type="evidence" value="ECO:0007669"/>
    <property type="project" value="TreeGrafter"/>
</dbReference>
<evidence type="ECO:0000256" key="2">
    <source>
        <dbReference type="ARBA" id="ARBA00022833"/>
    </source>
</evidence>
<dbReference type="PANTHER" id="PTHR24210:SF7">
    <property type="entry name" value="LIM DOMAIN-CONTAINING PROTEIN PIN-2"/>
    <property type="match status" value="1"/>
</dbReference>
<dbReference type="PROSITE" id="PS50023">
    <property type="entry name" value="LIM_DOMAIN_2"/>
    <property type="match status" value="1"/>
</dbReference>
<dbReference type="InterPro" id="IPR017351">
    <property type="entry name" value="PINCH-1-4-like"/>
</dbReference>
<dbReference type="SMART" id="SM00132">
    <property type="entry name" value="LIM"/>
    <property type="match status" value="2"/>
</dbReference>
<dbReference type="InterPro" id="IPR001781">
    <property type="entry name" value="Znf_LIM"/>
</dbReference>
<sequence>MRKPKEFEQLLTQTDISVYRSCDRCAGFFDDGELYVAFEGTSWHQECFRCAQCLLPINLDDDYFEVGGRLYCQHDFQVLYAPICAKCNFFVVGKLMRSLNSSFHPLCFKCDKCAGGLDDGVWYAQGR</sequence>
<evidence type="ECO:0000256" key="3">
    <source>
        <dbReference type="ARBA" id="ARBA00023038"/>
    </source>
</evidence>
<accession>A0A3P7M591</accession>
<dbReference type="SUPFAM" id="SSF57716">
    <property type="entry name" value="Glucocorticoid receptor-like (DNA-binding domain)"/>
    <property type="match status" value="1"/>
</dbReference>
<dbReference type="GO" id="GO:0005925">
    <property type="term" value="C:focal adhesion"/>
    <property type="evidence" value="ECO:0007669"/>
    <property type="project" value="TreeGrafter"/>
</dbReference>
<dbReference type="Gene3D" id="2.10.110.10">
    <property type="entry name" value="Cysteine Rich Protein"/>
    <property type="match status" value="2"/>
</dbReference>
<dbReference type="Proteomes" id="UP000271889">
    <property type="component" value="Unassembled WGS sequence"/>
</dbReference>
<gene>
    <name evidence="6" type="ORF">CGOC_LOCUS8950</name>
</gene>
<reference evidence="6 7" key="1">
    <citation type="submission" date="2018-11" db="EMBL/GenBank/DDBJ databases">
        <authorList>
            <consortium name="Pathogen Informatics"/>
        </authorList>
    </citation>
    <scope>NUCLEOTIDE SEQUENCE [LARGE SCALE GENOMIC DNA]</scope>
</reference>
<evidence type="ECO:0000313" key="6">
    <source>
        <dbReference type="EMBL" id="VDN21100.1"/>
    </source>
</evidence>
<dbReference type="GO" id="GO:0045216">
    <property type="term" value="P:cell-cell junction organization"/>
    <property type="evidence" value="ECO:0007669"/>
    <property type="project" value="TreeGrafter"/>
</dbReference>
<keyword evidence="1 4" id="KW-0479">Metal-binding</keyword>
<dbReference type="EMBL" id="UYRV01105407">
    <property type="protein sequence ID" value="VDN21100.1"/>
    <property type="molecule type" value="Genomic_DNA"/>
</dbReference>
<keyword evidence="2 4" id="KW-0862">Zinc</keyword>
<dbReference type="Pfam" id="PF00412">
    <property type="entry name" value="LIM"/>
    <property type="match status" value="2"/>
</dbReference>
<feature type="domain" description="LIM zinc-binding" evidence="5">
    <location>
        <begin position="20"/>
        <end position="82"/>
    </location>
</feature>
<evidence type="ECO:0000256" key="1">
    <source>
        <dbReference type="ARBA" id="ARBA00022723"/>
    </source>
</evidence>
<dbReference type="GO" id="GO:0046872">
    <property type="term" value="F:metal ion binding"/>
    <property type="evidence" value="ECO:0007669"/>
    <property type="project" value="UniProtKB-KW"/>
</dbReference>
<organism evidence="6 7">
    <name type="scientific">Cylicostephanus goldi</name>
    <name type="common">Nematode worm</name>
    <dbReference type="NCBI Taxonomy" id="71465"/>
    <lineage>
        <taxon>Eukaryota</taxon>
        <taxon>Metazoa</taxon>
        <taxon>Ecdysozoa</taxon>
        <taxon>Nematoda</taxon>
        <taxon>Chromadorea</taxon>
        <taxon>Rhabditida</taxon>
        <taxon>Rhabditina</taxon>
        <taxon>Rhabditomorpha</taxon>
        <taxon>Strongyloidea</taxon>
        <taxon>Strongylidae</taxon>
        <taxon>Cylicostephanus</taxon>
    </lineage>
</organism>
<dbReference type="PANTHER" id="PTHR24210">
    <property type="entry name" value="LIM DOMAIN-CONTAINING PROTEIN"/>
    <property type="match status" value="1"/>
</dbReference>